<comment type="subcellular location">
    <subcellularLocation>
        <location evidence="1">Membrane</location>
        <topology evidence="1">Single-pass type IV membrane protein</topology>
    </subcellularLocation>
</comment>
<dbReference type="Pfam" id="PF02958">
    <property type="entry name" value="EcKL"/>
    <property type="match status" value="2"/>
</dbReference>
<dbReference type="SUPFAM" id="SSF56112">
    <property type="entry name" value="Protein kinase-like (PK-like)"/>
    <property type="match status" value="2"/>
</dbReference>
<dbReference type="AlphaFoldDB" id="A0A139WJ08"/>
<evidence type="ECO:0000313" key="7">
    <source>
        <dbReference type="EMBL" id="KYB27902.1"/>
    </source>
</evidence>
<reference evidence="7 8" key="2">
    <citation type="journal article" date="2010" name="Nucleic Acids Res.">
        <title>BeetleBase in 2010: revisions to provide comprehensive genomic information for Tribolium castaneum.</title>
        <authorList>
            <person name="Kim H.S."/>
            <person name="Murphy T."/>
            <person name="Xia J."/>
            <person name="Caragea D."/>
            <person name="Park Y."/>
            <person name="Beeman R.W."/>
            <person name="Lorenzen M.D."/>
            <person name="Butcher S."/>
            <person name="Manak J.R."/>
            <person name="Brown S.J."/>
        </authorList>
    </citation>
    <scope>GENOME REANNOTATION</scope>
    <source>
        <strain evidence="7 8">Georgia GA2</strain>
    </source>
</reference>
<organism evidence="7 8">
    <name type="scientific">Tribolium castaneum</name>
    <name type="common">Red flour beetle</name>
    <dbReference type="NCBI Taxonomy" id="7070"/>
    <lineage>
        <taxon>Eukaryota</taxon>
        <taxon>Metazoa</taxon>
        <taxon>Ecdysozoa</taxon>
        <taxon>Arthropoda</taxon>
        <taxon>Hexapoda</taxon>
        <taxon>Insecta</taxon>
        <taxon>Pterygota</taxon>
        <taxon>Neoptera</taxon>
        <taxon>Endopterygota</taxon>
        <taxon>Coleoptera</taxon>
        <taxon>Polyphaga</taxon>
        <taxon>Cucujiformia</taxon>
        <taxon>Tenebrionidae</taxon>
        <taxon>Tenebrionidae incertae sedis</taxon>
        <taxon>Tribolium</taxon>
    </lineage>
</organism>
<keyword evidence="5" id="KW-0812">Transmembrane</keyword>
<evidence type="ECO:0000256" key="4">
    <source>
        <dbReference type="SAM" id="MobiDB-lite"/>
    </source>
</evidence>
<dbReference type="PANTHER" id="PTHR11012:SF55">
    <property type="entry name" value="BHLH DOMAIN-CONTAINING PROTEIN"/>
    <property type="match status" value="1"/>
</dbReference>
<feature type="transmembrane region" description="Helical" evidence="5">
    <location>
        <begin position="1128"/>
        <end position="1148"/>
    </location>
</feature>
<evidence type="ECO:0000313" key="8">
    <source>
        <dbReference type="Proteomes" id="UP000007266"/>
    </source>
</evidence>
<dbReference type="InterPro" id="IPR015897">
    <property type="entry name" value="CHK_kinase-like"/>
</dbReference>
<sequence>MLPRRRRAGSETEPLVVTSDNHWTKESNLNYINSAYPNNVSQDYYLEDDFQTEEYIEPEPVMAARDRTSEFINTIQTLQGRSIQRAVAVRDPKKSKAIQIHSEFMLIAKNIGRNIASTYTKLEKLTLFAMASYDIKNLEDVLNPVIKKSDFVSASVSRLTSAGDNYASLILAVDITVKGQNNKIRTVAKLLPRNPYVQKHFNSQCSFRNEVGYYQTIIPCLKQFQREQGISEVINCVPDFFGARFNLHPPSTKIDENAILLIKNIQDEGFVIIDRKIGFDANQTRLILSKLSQLHATALALQIHKPEIFATKIRPFLEEFTAFDVGEEDSNRTQESLFDFIKDDAIFAEHLPRIRHILKANADFVIHRNNRNLKPSRFVTVSHGDLWVNNVMVKMENGKTVDVKFVDFQMYEHTTLAKDVIFFLFTSVELSAIETNLDAFLWWYYESFLRNLESLKCDVSEYTFEGFLDEIGYILRTTELLHVLLMLRPIYADGSIKETEELKKEDFVRYGFVPPKGCKEKARYVVRECIRRDAMAIREIKNLDELIFTFVDKSKFIGATINKLTAAGENYCSELLAVDISLRDGGKTKILRTVAKLLPENEFVRKLLKSERTFLLEVKFYKTVVPCLIHFQKEQGFTRVFNAFPDFFTSRFNLEQSLEKIDDNAVLLIKNLKDEGFGILDRKVGFDFDQAKQVLEKIAELHATVFALKALKPEVFESEFGEVFEEFEMYESTEEDNRKFIDSLLALIKDDDFCAKNMDRIRGTLIRNGSCVKKKNDKEMKCRFASLCHYDLWTNNIMVKATDVKFIDFQIYEYGSVTRDVLLFLFTSVQLSVIQSEFDNLVKFYYESFINYLRELKCDVSGLTFEEFLDEMGAMARTRELMHVLLMIQPIYRDEKDAKEVKNMSKEDFLLAKRKSLFDDRTAEIQELTYIIKGDLSSLNQQIAQLQDVSKKHKSYTTGKHLQSHSSSVVLALQSKLATMSTDFKQILEVRTENLKHQKSRREQFSQGGLPPPPVPSSSQGSLLLQEQDQVSINLEGSALVPQRTQMQAALMYDETDQYLQSRAETMQNIESTIVELGGIFQQLAHMVKEQEEMVERIDTNVQDAELNIEAAHAQILKYFQSVTSNRWLMIKIFGVLIFFFIFFVVFLA</sequence>
<dbReference type="GO" id="GO:0016192">
    <property type="term" value="P:vesicle-mediated transport"/>
    <property type="evidence" value="ECO:0007669"/>
    <property type="project" value="InterPro"/>
</dbReference>
<dbReference type="GO" id="GO:0016020">
    <property type="term" value="C:membrane"/>
    <property type="evidence" value="ECO:0007669"/>
    <property type="project" value="UniProtKB-SubCell"/>
</dbReference>
<dbReference type="InterPro" id="IPR011009">
    <property type="entry name" value="Kinase-like_dom_sf"/>
</dbReference>
<dbReference type="FunCoup" id="A0A139WJ08">
    <property type="interactions" value="1"/>
</dbReference>
<feature type="domain" description="T-SNARE coiled-coil homology" evidence="6">
    <location>
        <begin position="1057"/>
        <end position="1119"/>
    </location>
</feature>
<dbReference type="InterPro" id="IPR004119">
    <property type="entry name" value="EcKL"/>
</dbReference>
<dbReference type="eggNOG" id="KOG0812">
    <property type="taxonomic scope" value="Eukaryota"/>
</dbReference>
<evidence type="ECO:0000259" key="6">
    <source>
        <dbReference type="PROSITE" id="PS50192"/>
    </source>
</evidence>
<evidence type="ECO:0000256" key="3">
    <source>
        <dbReference type="SAM" id="Coils"/>
    </source>
</evidence>
<dbReference type="PANTHER" id="PTHR11012">
    <property type="entry name" value="PROTEIN KINASE-LIKE DOMAIN-CONTAINING"/>
    <property type="match status" value="1"/>
</dbReference>
<dbReference type="CDD" id="cd15844">
    <property type="entry name" value="SNARE_syntaxin5"/>
    <property type="match status" value="1"/>
</dbReference>
<evidence type="ECO:0000256" key="1">
    <source>
        <dbReference type="ARBA" id="ARBA00004211"/>
    </source>
</evidence>
<reference evidence="7 8" key="1">
    <citation type="journal article" date="2008" name="Nature">
        <title>The genome of the model beetle and pest Tribolium castaneum.</title>
        <authorList>
            <consortium name="Tribolium Genome Sequencing Consortium"/>
            <person name="Richards S."/>
            <person name="Gibbs R.A."/>
            <person name="Weinstock G.M."/>
            <person name="Brown S.J."/>
            <person name="Denell R."/>
            <person name="Beeman R.W."/>
            <person name="Gibbs R."/>
            <person name="Beeman R.W."/>
            <person name="Brown S.J."/>
            <person name="Bucher G."/>
            <person name="Friedrich M."/>
            <person name="Grimmelikhuijzen C.J."/>
            <person name="Klingler M."/>
            <person name="Lorenzen M."/>
            <person name="Richards S."/>
            <person name="Roth S."/>
            <person name="Schroder R."/>
            <person name="Tautz D."/>
            <person name="Zdobnov E.M."/>
            <person name="Muzny D."/>
            <person name="Gibbs R.A."/>
            <person name="Weinstock G.M."/>
            <person name="Attaway T."/>
            <person name="Bell S."/>
            <person name="Buhay C.J."/>
            <person name="Chandrabose M.N."/>
            <person name="Chavez D."/>
            <person name="Clerk-Blankenburg K.P."/>
            <person name="Cree A."/>
            <person name="Dao M."/>
            <person name="Davis C."/>
            <person name="Chacko J."/>
            <person name="Dinh H."/>
            <person name="Dugan-Rocha S."/>
            <person name="Fowler G."/>
            <person name="Garner T.T."/>
            <person name="Garnes J."/>
            <person name="Gnirke A."/>
            <person name="Hawes A."/>
            <person name="Hernandez J."/>
            <person name="Hines S."/>
            <person name="Holder M."/>
            <person name="Hume J."/>
            <person name="Jhangiani S.N."/>
            <person name="Joshi V."/>
            <person name="Khan Z.M."/>
            <person name="Jackson L."/>
            <person name="Kovar C."/>
            <person name="Kowis A."/>
            <person name="Lee S."/>
            <person name="Lewis L.R."/>
            <person name="Margolis J."/>
            <person name="Morgan M."/>
            <person name="Nazareth L.V."/>
            <person name="Nguyen N."/>
            <person name="Okwuonu G."/>
            <person name="Parker D."/>
            <person name="Richards S."/>
            <person name="Ruiz S.J."/>
            <person name="Santibanez J."/>
            <person name="Savard J."/>
            <person name="Scherer S.E."/>
            <person name="Schneider B."/>
            <person name="Sodergren E."/>
            <person name="Tautz D."/>
            <person name="Vattahil S."/>
            <person name="Villasana D."/>
            <person name="White C.S."/>
            <person name="Wright R."/>
            <person name="Park Y."/>
            <person name="Beeman R.W."/>
            <person name="Lord J."/>
            <person name="Oppert B."/>
            <person name="Lorenzen M."/>
            <person name="Brown S."/>
            <person name="Wang L."/>
            <person name="Savard J."/>
            <person name="Tautz D."/>
            <person name="Richards S."/>
            <person name="Weinstock G."/>
            <person name="Gibbs R.A."/>
            <person name="Liu Y."/>
            <person name="Worley K."/>
            <person name="Weinstock G."/>
            <person name="Elsik C.G."/>
            <person name="Reese J.T."/>
            <person name="Elhaik E."/>
            <person name="Landan G."/>
            <person name="Graur D."/>
            <person name="Arensburger P."/>
            <person name="Atkinson P."/>
            <person name="Beeman R.W."/>
            <person name="Beidler J."/>
            <person name="Brown S.J."/>
            <person name="Demuth J.P."/>
            <person name="Drury D.W."/>
            <person name="Du Y.Z."/>
            <person name="Fujiwara H."/>
            <person name="Lorenzen M."/>
            <person name="Maselli V."/>
            <person name="Osanai M."/>
            <person name="Park Y."/>
            <person name="Robertson H.M."/>
            <person name="Tu Z."/>
            <person name="Wang J.J."/>
            <person name="Wang S."/>
            <person name="Richards S."/>
            <person name="Song H."/>
            <person name="Zhang L."/>
            <person name="Sodergren E."/>
            <person name="Werner D."/>
            <person name="Stanke M."/>
            <person name="Morgenstern B."/>
            <person name="Solovyev V."/>
            <person name="Kosarev P."/>
            <person name="Brown G."/>
            <person name="Chen H.C."/>
            <person name="Ermolaeva O."/>
            <person name="Hlavina W."/>
            <person name="Kapustin Y."/>
            <person name="Kiryutin B."/>
            <person name="Kitts P."/>
            <person name="Maglott D."/>
            <person name="Pruitt K."/>
            <person name="Sapojnikov V."/>
            <person name="Souvorov A."/>
            <person name="Mackey A.J."/>
            <person name="Waterhouse R.M."/>
            <person name="Wyder S."/>
            <person name="Zdobnov E.M."/>
            <person name="Zdobnov E.M."/>
            <person name="Wyder S."/>
            <person name="Kriventseva E.V."/>
            <person name="Kadowaki T."/>
            <person name="Bork P."/>
            <person name="Aranda M."/>
            <person name="Bao R."/>
            <person name="Beermann A."/>
            <person name="Berns N."/>
            <person name="Bolognesi R."/>
            <person name="Bonneton F."/>
            <person name="Bopp D."/>
            <person name="Brown S.J."/>
            <person name="Bucher G."/>
            <person name="Butts T."/>
            <person name="Chaumot A."/>
            <person name="Denell R.E."/>
            <person name="Ferrier D.E."/>
            <person name="Friedrich M."/>
            <person name="Gordon C.M."/>
            <person name="Jindra M."/>
            <person name="Klingler M."/>
            <person name="Lan Q."/>
            <person name="Lattorff H.M."/>
            <person name="Laudet V."/>
            <person name="von Levetsow C."/>
            <person name="Liu Z."/>
            <person name="Lutz R."/>
            <person name="Lynch J.A."/>
            <person name="da Fonseca R.N."/>
            <person name="Posnien N."/>
            <person name="Reuter R."/>
            <person name="Roth S."/>
            <person name="Savard J."/>
            <person name="Schinko J.B."/>
            <person name="Schmitt C."/>
            <person name="Schoppmeier M."/>
            <person name="Schroder R."/>
            <person name="Shippy T.D."/>
            <person name="Simonnet F."/>
            <person name="Marques-Souza H."/>
            <person name="Tautz D."/>
            <person name="Tomoyasu Y."/>
            <person name="Trauner J."/>
            <person name="Van der Zee M."/>
            <person name="Vervoort M."/>
            <person name="Wittkopp N."/>
            <person name="Wimmer E.A."/>
            <person name="Yang X."/>
            <person name="Jones A.K."/>
            <person name="Sattelle D.B."/>
            <person name="Ebert P.R."/>
            <person name="Nelson D."/>
            <person name="Scott J.G."/>
            <person name="Beeman R.W."/>
            <person name="Muthukrishnan S."/>
            <person name="Kramer K.J."/>
            <person name="Arakane Y."/>
            <person name="Beeman R.W."/>
            <person name="Zhu Q."/>
            <person name="Hogenkamp D."/>
            <person name="Dixit R."/>
            <person name="Oppert B."/>
            <person name="Jiang H."/>
            <person name="Zou Z."/>
            <person name="Marshall J."/>
            <person name="Elpidina E."/>
            <person name="Vinokurov K."/>
            <person name="Oppert C."/>
            <person name="Zou Z."/>
            <person name="Evans J."/>
            <person name="Lu Z."/>
            <person name="Zhao P."/>
            <person name="Sumathipala N."/>
            <person name="Altincicek B."/>
            <person name="Vilcinskas A."/>
            <person name="Williams M."/>
            <person name="Hultmark D."/>
            <person name="Hetru C."/>
            <person name="Jiang H."/>
            <person name="Grimmelikhuijzen C.J."/>
            <person name="Hauser F."/>
            <person name="Cazzamali G."/>
            <person name="Williamson M."/>
            <person name="Park Y."/>
            <person name="Li B."/>
            <person name="Tanaka Y."/>
            <person name="Predel R."/>
            <person name="Neupert S."/>
            <person name="Schachtner J."/>
            <person name="Verleyen P."/>
            <person name="Raible F."/>
            <person name="Bork P."/>
            <person name="Friedrich M."/>
            <person name="Walden K.K."/>
            <person name="Robertson H.M."/>
            <person name="Angeli S."/>
            <person name="Foret S."/>
            <person name="Bucher G."/>
            <person name="Schuetz S."/>
            <person name="Maleszka R."/>
            <person name="Wimmer E.A."/>
            <person name="Beeman R.W."/>
            <person name="Lorenzen M."/>
            <person name="Tomoyasu Y."/>
            <person name="Miller S.C."/>
            <person name="Grossmann D."/>
            <person name="Bucher G."/>
        </authorList>
    </citation>
    <scope>NUCLEOTIDE SEQUENCE [LARGE SCALE GENOMIC DNA]</scope>
    <source>
        <strain evidence="7 8">Georgia GA2</strain>
    </source>
</reference>
<keyword evidence="8" id="KW-1185">Reference proteome</keyword>
<dbReference type="Pfam" id="PF05739">
    <property type="entry name" value="SNARE"/>
    <property type="match status" value="1"/>
</dbReference>
<dbReference type="Gene3D" id="1.20.58.70">
    <property type="match status" value="1"/>
</dbReference>
<keyword evidence="3" id="KW-0175">Coiled coil</keyword>
<dbReference type="PROSITE" id="PS50192">
    <property type="entry name" value="T_SNARE"/>
    <property type="match status" value="1"/>
</dbReference>
<dbReference type="STRING" id="7070.A0A139WJ08"/>
<accession>A0A139WJ08</accession>
<dbReference type="OMA" id="QRMIFDS"/>
<feature type="region of interest" description="Disordered" evidence="4">
    <location>
        <begin position="995"/>
        <end position="1022"/>
    </location>
</feature>
<dbReference type="SMART" id="SM00397">
    <property type="entry name" value="t_SNARE"/>
    <property type="match status" value="1"/>
</dbReference>
<dbReference type="InterPro" id="IPR000727">
    <property type="entry name" value="T_SNARE_dom"/>
</dbReference>
<evidence type="ECO:0000256" key="5">
    <source>
        <dbReference type="SAM" id="Phobius"/>
    </source>
</evidence>
<dbReference type="InterPro" id="IPR006012">
    <property type="entry name" value="Syntaxin/epimorphin_CS"/>
</dbReference>
<dbReference type="SUPFAM" id="SSF47661">
    <property type="entry name" value="t-snare proteins"/>
    <property type="match status" value="1"/>
</dbReference>
<dbReference type="InParanoid" id="A0A139WJ08"/>
<name>A0A139WJ08_TRICA</name>
<dbReference type="Proteomes" id="UP000007266">
    <property type="component" value="Linkage group 4"/>
</dbReference>
<proteinExistence type="inferred from homology"/>
<evidence type="ECO:0000256" key="2">
    <source>
        <dbReference type="ARBA" id="ARBA00009063"/>
    </source>
</evidence>
<dbReference type="SMART" id="SM00587">
    <property type="entry name" value="CHK"/>
    <property type="match status" value="2"/>
</dbReference>
<dbReference type="EMBL" id="KQ971338">
    <property type="protein sequence ID" value="KYB27902.1"/>
    <property type="molecule type" value="Genomic_DNA"/>
</dbReference>
<feature type="compositionally biased region" description="Basic and acidic residues" evidence="4">
    <location>
        <begin position="995"/>
        <end position="1004"/>
    </location>
</feature>
<feature type="coiled-coil region" evidence="3">
    <location>
        <begin position="1088"/>
        <end position="1115"/>
    </location>
</feature>
<keyword evidence="5" id="KW-0472">Membrane</keyword>
<gene>
    <name evidence="7" type="primary">AUGUSTUS-3.0.2_32789</name>
    <name evidence="7" type="ORF">TcasGA2_TC032789</name>
</gene>
<comment type="similarity">
    <text evidence="2">Belongs to the syntaxin family.</text>
</comment>
<dbReference type="InterPro" id="IPR010989">
    <property type="entry name" value="SNARE"/>
</dbReference>
<dbReference type="GO" id="GO:0006886">
    <property type="term" value="P:intracellular protein transport"/>
    <property type="evidence" value="ECO:0007669"/>
    <property type="project" value="InterPro"/>
</dbReference>
<protein>
    <recommendedName>
        <fullName evidence="6">t-SNARE coiled-coil homology domain-containing protein</fullName>
    </recommendedName>
</protein>
<keyword evidence="5" id="KW-1133">Transmembrane helix</keyword>
<dbReference type="GO" id="GO:0005484">
    <property type="term" value="F:SNAP receptor activity"/>
    <property type="evidence" value="ECO:0007669"/>
    <property type="project" value="InterPro"/>
</dbReference>
<dbReference type="PROSITE" id="PS00914">
    <property type="entry name" value="SYNTAXIN"/>
    <property type="match status" value="1"/>
</dbReference>